<evidence type="ECO:0000313" key="3">
    <source>
        <dbReference type="Proteomes" id="UP000070366"/>
    </source>
</evidence>
<evidence type="ECO:0000256" key="1">
    <source>
        <dbReference type="SAM" id="Phobius"/>
    </source>
</evidence>
<keyword evidence="3" id="KW-1185">Reference proteome</keyword>
<keyword evidence="1" id="KW-0472">Membrane</keyword>
<dbReference type="EMBL" id="LSZW01000061">
    <property type="protein sequence ID" value="KXK65558.1"/>
    <property type="molecule type" value="Genomic_DNA"/>
</dbReference>
<proteinExistence type="predicted"/>
<evidence type="ECO:0000313" key="2">
    <source>
        <dbReference type="EMBL" id="KXK65558.1"/>
    </source>
</evidence>
<sequence>MSIAYCWNFIGFIVFYLFLLSLTFNRPYVMVKKMPAGRPDFPDRRHFPDQLSIIIR</sequence>
<keyword evidence="1" id="KW-1133">Transmembrane helix</keyword>
<feature type="transmembrane region" description="Helical" evidence="1">
    <location>
        <begin position="6"/>
        <end position="24"/>
    </location>
</feature>
<organism evidence="2 3">
    <name type="scientific">Christensenella minuta</name>
    <dbReference type="NCBI Taxonomy" id="626937"/>
    <lineage>
        <taxon>Bacteria</taxon>
        <taxon>Bacillati</taxon>
        <taxon>Bacillota</taxon>
        <taxon>Clostridia</taxon>
        <taxon>Christensenellales</taxon>
        <taxon>Christensenellaceae</taxon>
        <taxon>Christensenella</taxon>
    </lineage>
</organism>
<gene>
    <name evidence="2" type="ORF">HMPREF3293_01772</name>
</gene>
<name>A0A136Q4E2_9FIRM</name>
<keyword evidence="1" id="KW-0812">Transmembrane</keyword>
<reference evidence="2 3" key="1">
    <citation type="submission" date="2016-02" db="EMBL/GenBank/DDBJ databases">
        <authorList>
            <person name="Wen L."/>
            <person name="He K."/>
            <person name="Yang H."/>
        </authorList>
    </citation>
    <scope>NUCLEOTIDE SEQUENCE [LARGE SCALE GENOMIC DNA]</scope>
    <source>
        <strain evidence="2 3">DSM 22607</strain>
    </source>
</reference>
<accession>A0A136Q4E2</accession>
<dbReference type="STRING" id="626937.HMPREF3293_01772"/>
<dbReference type="Proteomes" id="UP000070366">
    <property type="component" value="Unassembled WGS sequence"/>
</dbReference>
<dbReference type="AlphaFoldDB" id="A0A136Q4E2"/>
<protein>
    <submittedName>
        <fullName evidence="2">Uncharacterized protein</fullName>
    </submittedName>
</protein>
<comment type="caution">
    <text evidence="2">The sequence shown here is derived from an EMBL/GenBank/DDBJ whole genome shotgun (WGS) entry which is preliminary data.</text>
</comment>